<dbReference type="InterPro" id="IPR036412">
    <property type="entry name" value="HAD-like_sf"/>
</dbReference>
<comment type="caution">
    <text evidence="1">The sequence shown here is derived from an EMBL/GenBank/DDBJ whole genome shotgun (WGS) entry which is preliminary data.</text>
</comment>
<name>A0ABV8QVF7_9MICC</name>
<sequence length="101" mass="11180">MSRAEWVHEIGRTLGTYDAAEEWGKLSPQPDPAMLEVSDELRSRGTIVAILTNGTDTIPTEIKAQGIQQHIDYVFNSATIGYIKPDQRVFQHVIDALGLEG</sequence>
<dbReference type="EMBL" id="JBHSCQ010000003">
    <property type="protein sequence ID" value="MFC4264240.1"/>
    <property type="molecule type" value="Genomic_DNA"/>
</dbReference>
<reference evidence="2" key="1">
    <citation type="journal article" date="2019" name="Int. J. Syst. Evol. Microbiol.">
        <title>The Global Catalogue of Microorganisms (GCM) 10K type strain sequencing project: providing services to taxonomists for standard genome sequencing and annotation.</title>
        <authorList>
            <consortium name="The Broad Institute Genomics Platform"/>
            <consortium name="The Broad Institute Genome Sequencing Center for Infectious Disease"/>
            <person name="Wu L."/>
            <person name="Ma J."/>
        </authorList>
    </citation>
    <scope>NUCLEOTIDE SEQUENCE [LARGE SCALE GENOMIC DNA]</scope>
    <source>
        <strain evidence="2">CGMCC 1.10698</strain>
    </source>
</reference>
<protein>
    <submittedName>
        <fullName evidence="1">HAD family hydrolase</fullName>
        <ecNumber evidence="1">3.1.3.-</ecNumber>
    </submittedName>
</protein>
<dbReference type="EC" id="3.1.3.-" evidence="1"/>
<dbReference type="Pfam" id="PF00702">
    <property type="entry name" value="Hydrolase"/>
    <property type="match status" value="1"/>
</dbReference>
<dbReference type="Gene3D" id="3.40.50.1000">
    <property type="entry name" value="HAD superfamily/HAD-like"/>
    <property type="match status" value="1"/>
</dbReference>
<dbReference type="GO" id="GO:0016787">
    <property type="term" value="F:hydrolase activity"/>
    <property type="evidence" value="ECO:0007669"/>
    <property type="project" value="UniProtKB-KW"/>
</dbReference>
<dbReference type="SUPFAM" id="SSF56784">
    <property type="entry name" value="HAD-like"/>
    <property type="match status" value="1"/>
</dbReference>
<gene>
    <name evidence="1" type="ORF">ACFOW9_01320</name>
</gene>
<keyword evidence="1" id="KW-0378">Hydrolase</keyword>
<dbReference type="PRINTS" id="PR00413">
    <property type="entry name" value="HADHALOGNASE"/>
</dbReference>
<keyword evidence="2" id="KW-1185">Reference proteome</keyword>
<dbReference type="Proteomes" id="UP001595773">
    <property type="component" value="Unassembled WGS sequence"/>
</dbReference>
<evidence type="ECO:0000313" key="1">
    <source>
        <dbReference type="EMBL" id="MFC4264240.1"/>
    </source>
</evidence>
<dbReference type="RefSeq" id="WP_230068467.1">
    <property type="nucleotide sequence ID" value="NZ_BAABLL010000002.1"/>
</dbReference>
<dbReference type="InterPro" id="IPR023214">
    <property type="entry name" value="HAD_sf"/>
</dbReference>
<dbReference type="InterPro" id="IPR006439">
    <property type="entry name" value="HAD-SF_hydro_IA"/>
</dbReference>
<evidence type="ECO:0000313" key="2">
    <source>
        <dbReference type="Proteomes" id="UP001595773"/>
    </source>
</evidence>
<organism evidence="1 2">
    <name type="scientific">Arthrobacter cryoconiti</name>
    <dbReference type="NCBI Taxonomy" id="748907"/>
    <lineage>
        <taxon>Bacteria</taxon>
        <taxon>Bacillati</taxon>
        <taxon>Actinomycetota</taxon>
        <taxon>Actinomycetes</taxon>
        <taxon>Micrococcales</taxon>
        <taxon>Micrococcaceae</taxon>
        <taxon>Arthrobacter</taxon>
    </lineage>
</organism>
<proteinExistence type="predicted"/>
<accession>A0ABV8QVF7</accession>